<keyword evidence="1" id="KW-1133">Transmembrane helix</keyword>
<evidence type="ECO:0000313" key="3">
    <source>
        <dbReference type="EMBL" id="ELZ15228.1"/>
    </source>
</evidence>
<feature type="transmembrane region" description="Helical" evidence="1">
    <location>
        <begin position="420"/>
        <end position="442"/>
    </location>
</feature>
<dbReference type="EMBL" id="AOIS01000058">
    <property type="protein sequence ID" value="ELZ15228.1"/>
    <property type="molecule type" value="Genomic_DNA"/>
</dbReference>
<dbReference type="AlphaFoldDB" id="M0BXU5"/>
<reference evidence="3 4" key="1">
    <citation type="journal article" date="2014" name="PLoS Genet.">
        <title>Phylogenetically driven sequencing of extremely halophilic archaea reveals strategies for static and dynamic osmo-response.</title>
        <authorList>
            <person name="Becker E.A."/>
            <person name="Seitzer P.M."/>
            <person name="Tritt A."/>
            <person name="Larsen D."/>
            <person name="Krusor M."/>
            <person name="Yao A.I."/>
            <person name="Wu D."/>
            <person name="Madern D."/>
            <person name="Eisen J.A."/>
            <person name="Darling A.E."/>
            <person name="Facciotti M.T."/>
        </authorList>
    </citation>
    <scope>NUCLEOTIDE SEQUENCE [LARGE SCALE GENOMIC DNA]</scope>
    <source>
        <strain evidence="3 4">JCM 13891</strain>
    </source>
</reference>
<comment type="caution">
    <text evidence="3">The sequence shown here is derived from an EMBL/GenBank/DDBJ whole genome shotgun (WGS) entry which is preliminary data.</text>
</comment>
<organism evidence="3 4">
    <name type="scientific">Haloterrigena salina JCM 13891</name>
    <dbReference type="NCBI Taxonomy" id="1227488"/>
    <lineage>
        <taxon>Archaea</taxon>
        <taxon>Methanobacteriati</taxon>
        <taxon>Methanobacteriota</taxon>
        <taxon>Stenosarchaea group</taxon>
        <taxon>Halobacteria</taxon>
        <taxon>Halobacteriales</taxon>
        <taxon>Natrialbaceae</taxon>
        <taxon>Haloterrigena</taxon>
    </lineage>
</organism>
<dbReference type="STRING" id="1227488.C477_18620"/>
<dbReference type="Gene3D" id="2.70.70.10">
    <property type="entry name" value="Glucose Permease (Domain IIA)"/>
    <property type="match status" value="1"/>
</dbReference>
<dbReference type="InterPro" id="IPR016047">
    <property type="entry name" value="M23ase_b-sheet_dom"/>
</dbReference>
<dbReference type="CDD" id="cd12797">
    <property type="entry name" value="M23_peptidase"/>
    <property type="match status" value="1"/>
</dbReference>
<evidence type="ECO:0000256" key="1">
    <source>
        <dbReference type="SAM" id="Phobius"/>
    </source>
</evidence>
<dbReference type="InterPro" id="IPR011055">
    <property type="entry name" value="Dup_hybrid_motif"/>
</dbReference>
<keyword evidence="1" id="KW-0812">Transmembrane</keyword>
<dbReference type="GO" id="GO:0004222">
    <property type="term" value="F:metalloendopeptidase activity"/>
    <property type="evidence" value="ECO:0007669"/>
    <property type="project" value="TreeGrafter"/>
</dbReference>
<dbReference type="PATRIC" id="fig|1227488.3.peg.3731"/>
<dbReference type="PANTHER" id="PTHR21666:SF270">
    <property type="entry name" value="MUREIN HYDROLASE ACTIVATOR ENVC"/>
    <property type="match status" value="1"/>
</dbReference>
<feature type="domain" description="M23ase beta-sheet core" evidence="2">
    <location>
        <begin position="205"/>
        <end position="299"/>
    </location>
</feature>
<proteinExistence type="predicted"/>
<dbReference type="Pfam" id="PF01551">
    <property type="entry name" value="Peptidase_M23"/>
    <property type="match status" value="1"/>
</dbReference>
<keyword evidence="1" id="KW-0472">Membrane</keyword>
<gene>
    <name evidence="3" type="ORF">C477_18620</name>
</gene>
<evidence type="ECO:0000313" key="4">
    <source>
        <dbReference type="Proteomes" id="UP000011657"/>
    </source>
</evidence>
<feature type="transmembrane region" description="Helical" evidence="1">
    <location>
        <begin position="504"/>
        <end position="526"/>
    </location>
</feature>
<evidence type="ECO:0000259" key="2">
    <source>
        <dbReference type="Pfam" id="PF01551"/>
    </source>
</evidence>
<feature type="transmembrane region" description="Helical" evidence="1">
    <location>
        <begin position="25"/>
        <end position="41"/>
    </location>
</feature>
<name>M0BXU5_9EURY</name>
<dbReference type="SUPFAM" id="SSF51261">
    <property type="entry name" value="Duplicated hybrid motif"/>
    <property type="match status" value="1"/>
</dbReference>
<dbReference type="PANTHER" id="PTHR21666">
    <property type="entry name" value="PEPTIDASE-RELATED"/>
    <property type="match status" value="1"/>
</dbReference>
<feature type="transmembrane region" description="Helical" evidence="1">
    <location>
        <begin position="448"/>
        <end position="466"/>
    </location>
</feature>
<dbReference type="eggNOG" id="arCOG02979">
    <property type="taxonomic scope" value="Archaea"/>
</dbReference>
<feature type="transmembrane region" description="Helical" evidence="1">
    <location>
        <begin position="47"/>
        <end position="66"/>
    </location>
</feature>
<feature type="transmembrane region" description="Helical" evidence="1">
    <location>
        <begin position="478"/>
        <end position="498"/>
    </location>
</feature>
<dbReference type="Proteomes" id="UP000011657">
    <property type="component" value="Unassembled WGS sequence"/>
</dbReference>
<dbReference type="InterPro" id="IPR050570">
    <property type="entry name" value="Cell_wall_metabolism_enzyme"/>
</dbReference>
<accession>M0BXU5</accession>
<protein>
    <submittedName>
        <fullName evidence="3">Peptidase M23</fullName>
    </submittedName>
</protein>
<keyword evidence="4" id="KW-1185">Reference proteome</keyword>
<dbReference type="RefSeq" id="WP_008895983.1">
    <property type="nucleotide sequence ID" value="NZ_AOIS01000058.1"/>
</dbReference>
<dbReference type="OrthoDB" id="7494at2157"/>
<sequence length="547" mass="58288">MTDVTTRESTTLAGRLRQRLRAFEPLYLGLLVLLAIPGYVFESLAALQVFEVFFLAFLWPFVAPLVDAVLQRGTDADEDEAVEPTDWIHVGTWREYAAWLLMLPVTFLNPLVLAQDAMQFVGGAVAVARHRGSVPDAESHEQRVSYRLPFDGAWTVANGSHEKDYSHSWFPLNQRYAYDFVITDGDGRTRPDDAAATVDDYYCYDEPVLAPADGVVVDVSDSDFESARAGGLSHPLKRDIRGNYVVVQHAPDEYSCLAHLVPGSVTVEPGDRVARGQEIGRCGHSGNSSEPHLHFQVQDHPDFEIAASLPVAFDDVALEWPGAEAPIADPLLAERDASDVCDEDDPDGPATDAPIDVADVAGLEDGTYRARAHAHVSAGQRVAHVGDDDGRERGAARDVTPAVADAEIGRPSTGRRAGTAALQGVGFGACVGGVAAFVWPIFLAPSTVAVLLGAAAVVAAISRIGAAILRGVDGERHLGSIGTVVGVGVAAAVVIWYARAQPTLGIGAQTLGLVLLLLGFVGYAVVGEYDRRRLGDAFRDSAGLRPS</sequence>